<dbReference type="Proteomes" id="UP000609121">
    <property type="component" value="Unassembled WGS sequence"/>
</dbReference>
<organism evidence="2 3">
    <name type="scientific">Mangrovicoccus algicola</name>
    <dbReference type="NCBI Taxonomy" id="2771008"/>
    <lineage>
        <taxon>Bacteria</taxon>
        <taxon>Pseudomonadati</taxon>
        <taxon>Pseudomonadota</taxon>
        <taxon>Alphaproteobacteria</taxon>
        <taxon>Rhodobacterales</taxon>
        <taxon>Paracoccaceae</taxon>
        <taxon>Mangrovicoccus</taxon>
    </lineage>
</organism>
<accession>A0A8J6YWQ1</accession>
<dbReference type="PROSITE" id="PS50056">
    <property type="entry name" value="TYR_PHOSPHATASE_2"/>
    <property type="match status" value="1"/>
</dbReference>
<dbReference type="InterPro" id="IPR000387">
    <property type="entry name" value="Tyr_Pase_dom"/>
</dbReference>
<evidence type="ECO:0000313" key="3">
    <source>
        <dbReference type="Proteomes" id="UP000609121"/>
    </source>
</evidence>
<evidence type="ECO:0000259" key="1">
    <source>
        <dbReference type="PROSITE" id="PS50056"/>
    </source>
</evidence>
<sequence>MGMIEPEKYSPQQRRQLMDLETSIRTEIAAPRGGRIVTMGFPGLAFGIDGGAYLDPARMAATLDHPVLSRCGLLAVLVEPGEMPGGALAALETACTARGTGFAHLPIEDYSVPGPGFRAGWAQIESRVARILEDGGTLGLSCHYGAGRSGLIAAGLLIDQGLSAEAALEVLRGQFPDSVESAAQLDWLAARARDRAAAALRPA</sequence>
<name>A0A8J6YWQ1_9RHOB</name>
<dbReference type="InterPro" id="IPR029021">
    <property type="entry name" value="Prot-tyrosine_phosphatase-like"/>
</dbReference>
<dbReference type="Gene3D" id="3.90.190.10">
    <property type="entry name" value="Protein tyrosine phosphatase superfamily"/>
    <property type="match status" value="1"/>
</dbReference>
<proteinExistence type="predicted"/>
<comment type="caution">
    <text evidence="2">The sequence shown here is derived from an EMBL/GenBank/DDBJ whole genome shotgun (WGS) entry which is preliminary data.</text>
</comment>
<dbReference type="RefSeq" id="WP_193186987.1">
    <property type="nucleotide sequence ID" value="NZ_JACVXA010000107.1"/>
</dbReference>
<dbReference type="SUPFAM" id="SSF52799">
    <property type="entry name" value="(Phosphotyrosine protein) phosphatases II"/>
    <property type="match status" value="1"/>
</dbReference>
<dbReference type="EMBL" id="JACVXA010000107">
    <property type="protein sequence ID" value="MBE3640578.1"/>
    <property type="molecule type" value="Genomic_DNA"/>
</dbReference>
<keyword evidence="3" id="KW-1185">Reference proteome</keyword>
<protein>
    <recommendedName>
        <fullName evidence="1">Tyrosine specific protein phosphatases domain-containing protein</fullName>
    </recommendedName>
</protein>
<feature type="domain" description="Tyrosine specific protein phosphatases" evidence="1">
    <location>
        <begin position="122"/>
        <end position="186"/>
    </location>
</feature>
<reference evidence="2" key="1">
    <citation type="submission" date="2020-09" db="EMBL/GenBank/DDBJ databases">
        <title>A novel bacterium of genus Mangrovicoccus, isolated from South China Sea.</title>
        <authorList>
            <person name="Huang H."/>
            <person name="Mo K."/>
            <person name="Hu Y."/>
        </authorList>
    </citation>
    <scope>NUCLEOTIDE SEQUENCE</scope>
    <source>
        <strain evidence="2">HB182678</strain>
    </source>
</reference>
<dbReference type="AlphaFoldDB" id="A0A8J6YWQ1"/>
<gene>
    <name evidence="2" type="ORF">ICN82_20435</name>
</gene>
<evidence type="ECO:0000313" key="2">
    <source>
        <dbReference type="EMBL" id="MBE3640578.1"/>
    </source>
</evidence>